<evidence type="ECO:0000256" key="2">
    <source>
        <dbReference type="ARBA" id="ARBA00023002"/>
    </source>
</evidence>
<dbReference type="SUPFAM" id="SSF52218">
    <property type="entry name" value="Flavoproteins"/>
    <property type="match status" value="1"/>
</dbReference>
<dbReference type="PANTHER" id="PTHR10204:SF34">
    <property type="entry name" value="NAD(P)H DEHYDROGENASE [QUINONE] 1 ISOFORM 1"/>
    <property type="match status" value="1"/>
</dbReference>
<protein>
    <submittedName>
        <fullName evidence="5">NADPH:quinone reductase</fullName>
    </submittedName>
</protein>
<accession>A0A368T0I0</accession>
<reference evidence="5 6" key="1">
    <citation type="submission" date="2018-04" db="EMBL/GenBank/DDBJ databases">
        <title>Novel actinobacteria from marine sediment.</title>
        <authorList>
            <person name="Ng Z.Y."/>
            <person name="Tan G.Y.A."/>
        </authorList>
    </citation>
    <scope>NUCLEOTIDE SEQUENCE [LARGE SCALE GENOMIC DNA]</scope>
    <source>
        <strain evidence="5 6">TPS81</strain>
    </source>
</reference>
<dbReference type="AlphaFoldDB" id="A0A368T0I0"/>
<organism evidence="5 6">
    <name type="scientific">Marinitenerispora sediminis</name>
    <dbReference type="NCBI Taxonomy" id="1931232"/>
    <lineage>
        <taxon>Bacteria</taxon>
        <taxon>Bacillati</taxon>
        <taxon>Actinomycetota</taxon>
        <taxon>Actinomycetes</taxon>
        <taxon>Streptosporangiales</taxon>
        <taxon>Nocardiopsidaceae</taxon>
        <taxon>Marinitenerispora</taxon>
    </lineage>
</organism>
<feature type="compositionally biased region" description="Basic residues" evidence="3">
    <location>
        <begin position="279"/>
        <end position="292"/>
    </location>
</feature>
<dbReference type="InterPro" id="IPR051545">
    <property type="entry name" value="NAD(P)H_dehydrogenase_qn"/>
</dbReference>
<evidence type="ECO:0000259" key="4">
    <source>
        <dbReference type="Pfam" id="PF02525"/>
    </source>
</evidence>
<dbReference type="EMBL" id="QEIN01000222">
    <property type="protein sequence ID" value="RCV52385.1"/>
    <property type="molecule type" value="Genomic_DNA"/>
</dbReference>
<sequence>MKVLWIFAHPERRSLSAALRDDGLRALREHGHEVRESDLYAMGWNPVVDAADFGHDPDERLLVAAASEEAYTSGGLSADIRAEHAKLAWADTVVVQFPLWWFGMPAILKGWFDRVFVKGLAYGVVEHGPEGRRTLRYGEGRLAGKRAMVVVTAGGTAASYGPRGVNGQLEDLLFPLQHGTFFYAGMSVVPPVLVSGADRLSEAGRAAAAAELRARLLALADTDPIPFRAQNGGDYDADLTLRPEQEPGRAGVAVHVRPAAPDRSTSGGRRGGVRPWGRPPHRPPSARRRSRRPPRDPSPPWSGTGRCAGCAAPARWRGSRAPR</sequence>
<keyword evidence="6" id="KW-1185">Reference proteome</keyword>
<dbReference type="GO" id="GO:0005829">
    <property type="term" value="C:cytosol"/>
    <property type="evidence" value="ECO:0007669"/>
    <property type="project" value="TreeGrafter"/>
</dbReference>
<evidence type="ECO:0000256" key="1">
    <source>
        <dbReference type="ARBA" id="ARBA00006252"/>
    </source>
</evidence>
<feature type="domain" description="Flavodoxin-like fold" evidence="4">
    <location>
        <begin position="1"/>
        <end position="216"/>
    </location>
</feature>
<dbReference type="GO" id="GO:0003955">
    <property type="term" value="F:NAD(P)H dehydrogenase (quinone) activity"/>
    <property type="evidence" value="ECO:0007669"/>
    <property type="project" value="TreeGrafter"/>
</dbReference>
<dbReference type="InterPro" id="IPR029039">
    <property type="entry name" value="Flavoprotein-like_sf"/>
</dbReference>
<dbReference type="PANTHER" id="PTHR10204">
    <property type="entry name" value="NAD P H OXIDOREDUCTASE-RELATED"/>
    <property type="match status" value="1"/>
</dbReference>
<dbReference type="Gene3D" id="3.40.50.360">
    <property type="match status" value="1"/>
</dbReference>
<dbReference type="Pfam" id="PF02525">
    <property type="entry name" value="Flavodoxin_2"/>
    <property type="match status" value="1"/>
</dbReference>
<comment type="similarity">
    <text evidence="1">Belongs to the NAD(P)H dehydrogenase (quinone) family.</text>
</comment>
<evidence type="ECO:0000313" key="5">
    <source>
        <dbReference type="EMBL" id="RCV52385.1"/>
    </source>
</evidence>
<evidence type="ECO:0000256" key="3">
    <source>
        <dbReference type="SAM" id="MobiDB-lite"/>
    </source>
</evidence>
<dbReference type="OrthoDB" id="9798454at2"/>
<dbReference type="InterPro" id="IPR003680">
    <property type="entry name" value="Flavodoxin_fold"/>
</dbReference>
<proteinExistence type="inferred from homology"/>
<comment type="caution">
    <text evidence="5">The sequence shown here is derived from an EMBL/GenBank/DDBJ whole genome shotgun (WGS) entry which is preliminary data.</text>
</comment>
<evidence type="ECO:0000313" key="6">
    <source>
        <dbReference type="Proteomes" id="UP000253318"/>
    </source>
</evidence>
<name>A0A368T0I0_9ACTN</name>
<keyword evidence="2" id="KW-0560">Oxidoreductase</keyword>
<dbReference type="Proteomes" id="UP000253318">
    <property type="component" value="Unassembled WGS sequence"/>
</dbReference>
<feature type="region of interest" description="Disordered" evidence="3">
    <location>
        <begin position="257"/>
        <end position="323"/>
    </location>
</feature>
<gene>
    <name evidence="5" type="ORF">DEF24_22035</name>
</gene>